<organism evidence="7 9">
    <name type="scientific">Paenibacillus odorifer</name>
    <dbReference type="NCBI Taxonomy" id="189426"/>
    <lineage>
        <taxon>Bacteria</taxon>
        <taxon>Bacillati</taxon>
        <taxon>Bacillota</taxon>
        <taxon>Bacilli</taxon>
        <taxon>Bacillales</taxon>
        <taxon>Paenibacillaceae</taxon>
        <taxon>Paenibacillus</taxon>
    </lineage>
</organism>
<evidence type="ECO:0000313" key="5">
    <source>
        <dbReference type="EMBL" id="AWV35900.1"/>
    </source>
</evidence>
<proteinExistence type="inferred from homology"/>
<dbReference type="OrthoDB" id="9807021at2"/>
<gene>
    <name evidence="7" type="ORF">BSK47_27255</name>
    <name evidence="6" type="ORF">BSO21_24395</name>
    <name evidence="5" type="ORF">CD191_26625</name>
</gene>
<reference evidence="5 10" key="2">
    <citation type="submission" date="2017-06" db="EMBL/GenBank/DDBJ databases">
        <title>Complete genome sequence of Paenibacillus odorifer CBA7130.</title>
        <authorList>
            <person name="Nam Y.-D."/>
            <person name="Kang J."/>
            <person name="Chung W.-H."/>
        </authorList>
    </citation>
    <scope>NUCLEOTIDE SEQUENCE [LARGE SCALE GENOMIC DNA]</scope>
    <source>
        <strain evidence="5 10">CBA7130</strain>
    </source>
</reference>
<dbReference type="Gene3D" id="1.10.287.950">
    <property type="entry name" value="Methyl-accepting chemotaxis protein"/>
    <property type="match status" value="1"/>
</dbReference>
<evidence type="ECO:0000256" key="2">
    <source>
        <dbReference type="ARBA" id="ARBA00029447"/>
    </source>
</evidence>
<dbReference type="eggNOG" id="COG0840">
    <property type="taxonomic scope" value="Bacteria"/>
</dbReference>
<dbReference type="GO" id="GO:0007165">
    <property type="term" value="P:signal transduction"/>
    <property type="evidence" value="ECO:0007669"/>
    <property type="project" value="UniProtKB-KW"/>
</dbReference>
<dbReference type="EMBL" id="MPVP01000216">
    <property type="protein sequence ID" value="OMD20578.1"/>
    <property type="molecule type" value="Genomic_DNA"/>
</dbReference>
<dbReference type="RefSeq" id="WP_076129804.1">
    <property type="nucleotide sequence ID" value="NZ_CP021965.1"/>
</dbReference>
<dbReference type="PANTHER" id="PTHR43531">
    <property type="entry name" value="PROTEIN ICFG"/>
    <property type="match status" value="1"/>
</dbReference>
<dbReference type="PRINTS" id="PR00260">
    <property type="entry name" value="CHEMTRNSDUCR"/>
</dbReference>
<keyword evidence="8" id="KW-1185">Reference proteome</keyword>
<feature type="domain" description="Methyl-accepting transducer" evidence="4">
    <location>
        <begin position="110"/>
        <end position="273"/>
    </location>
</feature>
<reference evidence="7 9" key="1">
    <citation type="submission" date="2016-10" db="EMBL/GenBank/DDBJ databases">
        <title>Paenibacillus species isolates.</title>
        <authorList>
            <person name="Beno S.M."/>
        </authorList>
    </citation>
    <scope>NUCLEOTIDE SEQUENCE [LARGE SCALE GENOMIC DNA]</scope>
    <source>
        <strain evidence="6 8">FSL H7-0433</strain>
        <strain evidence="7 9">FSL H7-0918</strain>
    </source>
</reference>
<sequence>MINNIESLDKFISLIPIIKLSIPADLSIAICDLERFVAYFPGDTINLNINEGQPLHKEEPLYLAIQENRTLKSDVPAHFYGFEFTGTATPLHDQTGQVIGGIAVQIRRQSELKAIVEQISESLSQANEQINNISYGVSSLSDHSQELLIQSQQAGKDVENTTEVLSIINRVADQTNLLGLNAAIEAAHAGEKGRSFEVVAKEIRKFSRETVASTQNINKTMLQIKGITNQMANSIEKIAAIGQEQAASVQHTSTFIEEIKIMSQKLNEFANKL</sequence>
<dbReference type="Proteomes" id="UP000187158">
    <property type="component" value="Unassembled WGS sequence"/>
</dbReference>
<dbReference type="AlphaFoldDB" id="A0A1R0WST3"/>
<keyword evidence="3" id="KW-0807">Transducer</keyword>
<evidence type="ECO:0000313" key="7">
    <source>
        <dbReference type="EMBL" id="OME12515.1"/>
    </source>
</evidence>
<dbReference type="PROSITE" id="PS50111">
    <property type="entry name" value="CHEMOTAXIS_TRANSDUC_2"/>
    <property type="match status" value="1"/>
</dbReference>
<dbReference type="GO" id="GO:0005886">
    <property type="term" value="C:plasma membrane"/>
    <property type="evidence" value="ECO:0007669"/>
    <property type="project" value="TreeGrafter"/>
</dbReference>
<evidence type="ECO:0000313" key="9">
    <source>
        <dbReference type="Proteomes" id="UP000187323"/>
    </source>
</evidence>
<dbReference type="PANTHER" id="PTHR43531:SF11">
    <property type="entry name" value="METHYL-ACCEPTING CHEMOTAXIS PROTEIN 3"/>
    <property type="match status" value="1"/>
</dbReference>
<dbReference type="EMBL" id="MPTO01000033">
    <property type="protein sequence ID" value="OME12515.1"/>
    <property type="molecule type" value="Genomic_DNA"/>
</dbReference>
<dbReference type="InterPro" id="IPR004090">
    <property type="entry name" value="Chemotax_Me-accpt_rcpt"/>
</dbReference>
<evidence type="ECO:0000313" key="8">
    <source>
        <dbReference type="Proteomes" id="UP000187158"/>
    </source>
</evidence>
<evidence type="ECO:0000256" key="1">
    <source>
        <dbReference type="ARBA" id="ARBA00022500"/>
    </source>
</evidence>
<dbReference type="Proteomes" id="UP000187323">
    <property type="component" value="Unassembled WGS sequence"/>
</dbReference>
<dbReference type="Pfam" id="PF00015">
    <property type="entry name" value="MCPsignal"/>
    <property type="match status" value="1"/>
</dbReference>
<dbReference type="EMBL" id="CP021965">
    <property type="protein sequence ID" value="AWV35900.1"/>
    <property type="molecule type" value="Genomic_DNA"/>
</dbReference>
<evidence type="ECO:0000256" key="3">
    <source>
        <dbReference type="PROSITE-ProRule" id="PRU00284"/>
    </source>
</evidence>
<protein>
    <submittedName>
        <fullName evidence="7">Chemotaxis protein</fullName>
    </submittedName>
</protein>
<dbReference type="InterPro" id="IPR051310">
    <property type="entry name" value="MCP_chemotaxis"/>
</dbReference>
<dbReference type="Proteomes" id="UP000249163">
    <property type="component" value="Chromosome"/>
</dbReference>
<accession>A0A1R0WST3</accession>
<dbReference type="GO" id="GO:0004888">
    <property type="term" value="F:transmembrane signaling receptor activity"/>
    <property type="evidence" value="ECO:0007669"/>
    <property type="project" value="InterPro"/>
</dbReference>
<keyword evidence="1" id="KW-0145">Chemotaxis</keyword>
<name>A0A1R0WST3_9BACL</name>
<dbReference type="GO" id="GO:0006935">
    <property type="term" value="P:chemotaxis"/>
    <property type="evidence" value="ECO:0007669"/>
    <property type="project" value="UniProtKB-KW"/>
</dbReference>
<evidence type="ECO:0000313" key="10">
    <source>
        <dbReference type="Proteomes" id="UP000249163"/>
    </source>
</evidence>
<evidence type="ECO:0000313" key="6">
    <source>
        <dbReference type="EMBL" id="OMD20578.1"/>
    </source>
</evidence>
<evidence type="ECO:0000259" key="4">
    <source>
        <dbReference type="PROSITE" id="PS50111"/>
    </source>
</evidence>
<dbReference type="InterPro" id="IPR004089">
    <property type="entry name" value="MCPsignal_dom"/>
</dbReference>
<dbReference type="SUPFAM" id="SSF58104">
    <property type="entry name" value="Methyl-accepting chemotaxis protein (MCP) signaling domain"/>
    <property type="match status" value="1"/>
</dbReference>
<comment type="similarity">
    <text evidence="2">Belongs to the methyl-accepting chemotaxis (MCP) protein family.</text>
</comment>
<dbReference type="SMART" id="SM00283">
    <property type="entry name" value="MA"/>
    <property type="match status" value="1"/>
</dbReference>